<dbReference type="Pfam" id="PF08951">
    <property type="entry name" value="EntA_Immun"/>
    <property type="match status" value="1"/>
</dbReference>
<protein>
    <submittedName>
        <fullName evidence="1">Putative sakacin P immunity protein</fullName>
    </submittedName>
</protein>
<accession>A0A380JX48</accession>
<dbReference type="GO" id="GO:0030153">
    <property type="term" value="P:bacteriocin immunity"/>
    <property type="evidence" value="ECO:0007669"/>
    <property type="project" value="InterPro"/>
</dbReference>
<evidence type="ECO:0000313" key="2">
    <source>
        <dbReference type="Proteomes" id="UP000254797"/>
    </source>
</evidence>
<reference evidence="1 2" key="1">
    <citation type="submission" date="2018-06" db="EMBL/GenBank/DDBJ databases">
        <authorList>
            <consortium name="Pathogen Informatics"/>
            <person name="Doyle S."/>
        </authorList>
    </citation>
    <scope>NUCLEOTIDE SEQUENCE [LARGE SCALE GENOMIC DNA]</scope>
    <source>
        <strain evidence="1 2">NCTC4670</strain>
    </source>
</reference>
<proteinExistence type="predicted"/>
<sequence length="98" mass="10957">MSGLNWFSGGNERQQQASLLIKDLVADLKQSGGKEPLQKVLLSFDEELKRGESSIPFILSRMTVAVSTVLKEHQITLSAKESAQLEDLYALLQIRYGY</sequence>
<name>A0A380JX48_STRDY</name>
<dbReference type="RefSeq" id="WP_115246085.1">
    <property type="nucleotide sequence ID" value="NZ_UHFG01000004.1"/>
</dbReference>
<gene>
    <name evidence="1" type="primary">spiA</name>
    <name evidence="1" type="ORF">NCTC4670_01028</name>
</gene>
<dbReference type="InterPro" id="IPR053739">
    <property type="entry name" value="Bact_Immunity_Domain_sf"/>
</dbReference>
<dbReference type="InterPro" id="IPR015046">
    <property type="entry name" value="LciA_Immunity-like"/>
</dbReference>
<evidence type="ECO:0000313" key="1">
    <source>
        <dbReference type="EMBL" id="SUN49728.1"/>
    </source>
</evidence>
<dbReference type="EMBL" id="UHFG01000004">
    <property type="protein sequence ID" value="SUN49728.1"/>
    <property type="molecule type" value="Genomic_DNA"/>
</dbReference>
<organism evidence="1 2">
    <name type="scientific">Streptococcus dysgalactiae subsp. dysgalactiae</name>
    <dbReference type="NCBI Taxonomy" id="99822"/>
    <lineage>
        <taxon>Bacteria</taxon>
        <taxon>Bacillati</taxon>
        <taxon>Bacillota</taxon>
        <taxon>Bacilli</taxon>
        <taxon>Lactobacillales</taxon>
        <taxon>Streptococcaceae</taxon>
        <taxon>Streptococcus</taxon>
    </lineage>
</organism>
<dbReference type="Gene3D" id="1.20.1440.140">
    <property type="match status" value="1"/>
</dbReference>
<dbReference type="Proteomes" id="UP000254797">
    <property type="component" value="Unassembled WGS sequence"/>
</dbReference>
<dbReference type="AlphaFoldDB" id="A0A380JX48"/>